<dbReference type="PANTHER" id="PTHR10037">
    <property type="entry name" value="VOLTAGE-GATED CATION CHANNEL CALCIUM AND SODIUM"/>
    <property type="match status" value="1"/>
</dbReference>
<name>A0A812KDF1_9DINO</name>
<gene>
    <name evidence="8" type="primary">CAC</name>
    <name evidence="8" type="ORF">SNAT2548_LOCUS8914</name>
</gene>
<keyword evidence="4 6" id="KW-1133">Transmembrane helix</keyword>
<evidence type="ECO:0000256" key="3">
    <source>
        <dbReference type="ARBA" id="ARBA00022837"/>
    </source>
</evidence>
<feature type="domain" description="Ion transport" evidence="7">
    <location>
        <begin position="27"/>
        <end position="265"/>
    </location>
</feature>
<keyword evidence="2 6" id="KW-0812">Transmembrane</keyword>
<comment type="caution">
    <text evidence="8">The sequence shown here is derived from an EMBL/GenBank/DDBJ whole genome shotgun (WGS) entry which is preliminary data.</text>
</comment>
<evidence type="ECO:0000256" key="5">
    <source>
        <dbReference type="ARBA" id="ARBA00023136"/>
    </source>
</evidence>
<dbReference type="PROSITE" id="PS00018">
    <property type="entry name" value="EF_HAND_1"/>
    <property type="match status" value="1"/>
</dbReference>
<sequence>MVGLCWASLDAAYKHMSWHESFAPEVIVNTVFIGLDVQYTIWNDGVQPVGFHVASYVFSSLFLVELCLRLYVEGKDLYCGEDWMWGWLDTFIVFTALWDIVVDVWMAAQGTSESVADVSGLRAFRIIRITRIVKAVRLMRIFRFVMALRMLVSSIVNTLKSLFWALVLLALIVYVFGVVFAQATNDYLKDPETEMPEVYRDSLKVRFGTVLDSMLSLFMSITDGISYVELLMPVSYMSSVWVFVFLFYVSFTYFAVLNVVTGVFCHSAIESAQNDHAAVVQNILENKETHMRKLRQLFTKFNADGNAELEATITFPMFEEKIGTEAVREYFESLSLDVWDAWSFFKLLDLDEGGAVSVDEFLMGCLRFRGPARAMDVGKLLRDQTWLMKAQSRFQAHAEVELRDLKTQLNLIVDALQRDASGVLTPRSLSSTQSDGYNGSVCLAVPE</sequence>
<dbReference type="InterPro" id="IPR005821">
    <property type="entry name" value="Ion_trans_dom"/>
</dbReference>
<dbReference type="InterPro" id="IPR043203">
    <property type="entry name" value="VGCC_Ca_Na"/>
</dbReference>
<dbReference type="Proteomes" id="UP000604046">
    <property type="component" value="Unassembled WGS sequence"/>
</dbReference>
<feature type="transmembrane region" description="Helical" evidence="6">
    <location>
        <begin position="205"/>
        <end position="228"/>
    </location>
</feature>
<evidence type="ECO:0000256" key="1">
    <source>
        <dbReference type="ARBA" id="ARBA00004141"/>
    </source>
</evidence>
<feature type="transmembrane region" description="Helical" evidence="6">
    <location>
        <begin position="240"/>
        <end position="264"/>
    </location>
</feature>
<feature type="transmembrane region" description="Helical" evidence="6">
    <location>
        <begin position="162"/>
        <end position="184"/>
    </location>
</feature>
<protein>
    <submittedName>
        <fullName evidence="8">CAC protein</fullName>
    </submittedName>
</protein>
<dbReference type="AlphaFoldDB" id="A0A812KDF1"/>
<dbReference type="Pfam" id="PF00520">
    <property type="entry name" value="Ion_trans"/>
    <property type="match status" value="1"/>
</dbReference>
<dbReference type="PANTHER" id="PTHR10037:SF62">
    <property type="entry name" value="SODIUM CHANNEL PROTEIN 60E"/>
    <property type="match status" value="1"/>
</dbReference>
<dbReference type="Gene3D" id="1.10.238.10">
    <property type="entry name" value="EF-hand"/>
    <property type="match status" value="1"/>
</dbReference>
<keyword evidence="5 6" id="KW-0472">Membrane</keyword>
<evidence type="ECO:0000313" key="8">
    <source>
        <dbReference type="EMBL" id="CAE7227049.1"/>
    </source>
</evidence>
<reference evidence="8" key="1">
    <citation type="submission" date="2021-02" db="EMBL/GenBank/DDBJ databases">
        <authorList>
            <person name="Dougan E. K."/>
            <person name="Rhodes N."/>
            <person name="Thang M."/>
            <person name="Chan C."/>
        </authorList>
    </citation>
    <scope>NUCLEOTIDE SEQUENCE</scope>
</reference>
<dbReference type="InterPro" id="IPR018247">
    <property type="entry name" value="EF_Hand_1_Ca_BS"/>
</dbReference>
<comment type="subcellular location">
    <subcellularLocation>
        <location evidence="1">Membrane</location>
        <topology evidence="1">Multi-pass membrane protein</topology>
    </subcellularLocation>
</comment>
<dbReference type="OrthoDB" id="416585at2759"/>
<evidence type="ECO:0000256" key="4">
    <source>
        <dbReference type="ARBA" id="ARBA00022989"/>
    </source>
</evidence>
<dbReference type="GO" id="GO:0001518">
    <property type="term" value="C:voltage-gated sodium channel complex"/>
    <property type="evidence" value="ECO:0007669"/>
    <property type="project" value="TreeGrafter"/>
</dbReference>
<dbReference type="InterPro" id="IPR027359">
    <property type="entry name" value="Volt_channel_dom_sf"/>
</dbReference>
<dbReference type="SUPFAM" id="SSF47473">
    <property type="entry name" value="EF-hand"/>
    <property type="match status" value="1"/>
</dbReference>
<feature type="transmembrane region" description="Helical" evidence="6">
    <location>
        <begin position="53"/>
        <end position="72"/>
    </location>
</feature>
<dbReference type="InterPro" id="IPR011992">
    <property type="entry name" value="EF-hand-dom_pair"/>
</dbReference>
<dbReference type="EMBL" id="CAJNDS010000669">
    <property type="protein sequence ID" value="CAE7227049.1"/>
    <property type="molecule type" value="Genomic_DNA"/>
</dbReference>
<dbReference type="SUPFAM" id="SSF81324">
    <property type="entry name" value="Voltage-gated potassium channels"/>
    <property type="match status" value="1"/>
</dbReference>
<organism evidence="8 9">
    <name type="scientific">Symbiodinium natans</name>
    <dbReference type="NCBI Taxonomy" id="878477"/>
    <lineage>
        <taxon>Eukaryota</taxon>
        <taxon>Sar</taxon>
        <taxon>Alveolata</taxon>
        <taxon>Dinophyceae</taxon>
        <taxon>Suessiales</taxon>
        <taxon>Symbiodiniaceae</taxon>
        <taxon>Symbiodinium</taxon>
    </lineage>
</organism>
<keyword evidence="9" id="KW-1185">Reference proteome</keyword>
<evidence type="ECO:0000259" key="7">
    <source>
        <dbReference type="Pfam" id="PF00520"/>
    </source>
</evidence>
<dbReference type="Gene3D" id="1.10.287.70">
    <property type="match status" value="1"/>
</dbReference>
<feature type="transmembrane region" description="Helical" evidence="6">
    <location>
        <begin position="84"/>
        <end position="102"/>
    </location>
</feature>
<dbReference type="Gene3D" id="1.20.120.350">
    <property type="entry name" value="Voltage-gated potassium channels. Chain C"/>
    <property type="match status" value="1"/>
</dbReference>
<evidence type="ECO:0000256" key="2">
    <source>
        <dbReference type="ARBA" id="ARBA00022692"/>
    </source>
</evidence>
<accession>A0A812KDF1</accession>
<evidence type="ECO:0000313" key="9">
    <source>
        <dbReference type="Proteomes" id="UP000604046"/>
    </source>
</evidence>
<evidence type="ECO:0000256" key="6">
    <source>
        <dbReference type="SAM" id="Phobius"/>
    </source>
</evidence>
<keyword evidence="3" id="KW-0106">Calcium</keyword>
<dbReference type="GO" id="GO:0005248">
    <property type="term" value="F:voltage-gated sodium channel activity"/>
    <property type="evidence" value="ECO:0007669"/>
    <property type="project" value="TreeGrafter"/>
</dbReference>
<proteinExistence type="predicted"/>